<accession>A0A6N7YJK6</accession>
<dbReference type="RefSeq" id="WP_154755318.1">
    <property type="nucleotide sequence ID" value="NZ_WMBA01000003.1"/>
</dbReference>
<proteinExistence type="predicted"/>
<dbReference type="AlphaFoldDB" id="A0A6N7YJK6"/>
<gene>
    <name evidence="1" type="ORF">GKO32_03665</name>
</gene>
<evidence type="ECO:0000313" key="2">
    <source>
        <dbReference type="Proteomes" id="UP000440096"/>
    </source>
</evidence>
<sequence>MTEFSIQELSLQGADLLPAREALSTWNTATINALNAALAVNHGSGLAAANAEQTIVVIQN</sequence>
<keyword evidence="2" id="KW-1185">Reference proteome</keyword>
<dbReference type="EMBL" id="WMBA01000003">
    <property type="protein sequence ID" value="MTD53077.1"/>
    <property type="molecule type" value="Genomic_DNA"/>
</dbReference>
<dbReference type="Proteomes" id="UP000440096">
    <property type="component" value="Unassembled WGS sequence"/>
</dbReference>
<name>A0A6N7YJK6_9PSEU</name>
<reference evidence="1 2" key="1">
    <citation type="submission" date="2019-11" db="EMBL/GenBank/DDBJ databases">
        <title>Draft genome of Amycolatopsis RM579.</title>
        <authorList>
            <person name="Duangmal K."/>
            <person name="Mingma R."/>
        </authorList>
    </citation>
    <scope>NUCLEOTIDE SEQUENCE [LARGE SCALE GENOMIC DNA]</scope>
    <source>
        <strain evidence="1 2">RM579</strain>
    </source>
</reference>
<evidence type="ECO:0000313" key="1">
    <source>
        <dbReference type="EMBL" id="MTD53077.1"/>
    </source>
</evidence>
<protein>
    <submittedName>
        <fullName evidence="1">Uncharacterized protein</fullName>
    </submittedName>
</protein>
<organism evidence="1 2">
    <name type="scientific">Amycolatopsis pithecellobii</name>
    <dbReference type="NCBI Taxonomy" id="664692"/>
    <lineage>
        <taxon>Bacteria</taxon>
        <taxon>Bacillati</taxon>
        <taxon>Actinomycetota</taxon>
        <taxon>Actinomycetes</taxon>
        <taxon>Pseudonocardiales</taxon>
        <taxon>Pseudonocardiaceae</taxon>
        <taxon>Amycolatopsis</taxon>
    </lineage>
</organism>
<comment type="caution">
    <text evidence="1">The sequence shown here is derived from an EMBL/GenBank/DDBJ whole genome shotgun (WGS) entry which is preliminary data.</text>
</comment>